<dbReference type="EMBL" id="CAFBPA010000181">
    <property type="protein sequence ID" value="CAB5012846.1"/>
    <property type="molecule type" value="Genomic_DNA"/>
</dbReference>
<dbReference type="AlphaFoldDB" id="A0A6J7Q6J6"/>
<sequence length="191" mass="20919">MRIKSSSVTCLLITLRIRSLPPSGAKVRPLRRPLRDSSLAKSTLNASTRVLGSDSAVCDPSYRSARFRAISPISEWSALDSESNPTSSYPVFFRPFSTIAAIPVMLRSRTGRVIIPAWQKRHPRVQPRKISTLIRSCTVSASGTSGCFGYGQLSRSIKVCLRTRHGTSGAVGVTRWIRPSSKYSTSYKAGT</sequence>
<protein>
    <submittedName>
        <fullName evidence="2">Unannotated protein</fullName>
    </submittedName>
</protein>
<dbReference type="EMBL" id="CAFBLV010000149">
    <property type="protein sequence ID" value="CAB4874058.1"/>
    <property type="molecule type" value="Genomic_DNA"/>
</dbReference>
<reference evidence="2" key="1">
    <citation type="submission" date="2020-05" db="EMBL/GenBank/DDBJ databases">
        <authorList>
            <person name="Chiriac C."/>
            <person name="Salcher M."/>
            <person name="Ghai R."/>
            <person name="Kavagutti S V."/>
        </authorList>
    </citation>
    <scope>NUCLEOTIDE SEQUENCE</scope>
</reference>
<evidence type="ECO:0000313" key="1">
    <source>
        <dbReference type="EMBL" id="CAB4874058.1"/>
    </source>
</evidence>
<evidence type="ECO:0000313" key="2">
    <source>
        <dbReference type="EMBL" id="CAB5012846.1"/>
    </source>
</evidence>
<gene>
    <name evidence="1" type="ORF">UFOPK3425_00801</name>
    <name evidence="2" type="ORF">UFOPK4043_01146</name>
</gene>
<name>A0A6J7Q6J6_9ZZZZ</name>
<accession>A0A6J7Q6J6</accession>
<proteinExistence type="predicted"/>
<organism evidence="2">
    <name type="scientific">freshwater metagenome</name>
    <dbReference type="NCBI Taxonomy" id="449393"/>
    <lineage>
        <taxon>unclassified sequences</taxon>
        <taxon>metagenomes</taxon>
        <taxon>ecological metagenomes</taxon>
    </lineage>
</organism>